<organism evidence="16 17">
    <name type="scientific">Candidatus Yanofskybacteria bacterium GW2011_GWA2_44_9</name>
    <dbReference type="NCBI Taxonomy" id="1619025"/>
    <lineage>
        <taxon>Bacteria</taxon>
        <taxon>Candidatus Yanofskyibacteriota</taxon>
    </lineage>
</organism>
<dbReference type="SUPFAM" id="SSF51395">
    <property type="entry name" value="FMN-linked oxidoreductases"/>
    <property type="match status" value="1"/>
</dbReference>
<evidence type="ECO:0000256" key="6">
    <source>
        <dbReference type="ARBA" id="ARBA00022694"/>
    </source>
</evidence>
<keyword evidence="9 12" id="KW-0560">Oxidoreductase</keyword>
<dbReference type="EC" id="1.3.1.-" evidence="12"/>
<dbReference type="InterPro" id="IPR035587">
    <property type="entry name" value="DUS-like_FMN-bd"/>
</dbReference>
<evidence type="ECO:0000256" key="2">
    <source>
        <dbReference type="ARBA" id="ARBA00002790"/>
    </source>
</evidence>
<feature type="binding site" evidence="14">
    <location>
        <position position="172"/>
    </location>
    <ligand>
        <name>FMN</name>
        <dbReference type="ChEBI" id="CHEBI:58210"/>
    </ligand>
</feature>
<dbReference type="InterPro" id="IPR024036">
    <property type="entry name" value="tRNA-dHydroUridine_Synthase_C"/>
</dbReference>
<sequence length="325" mass="36573">MNYGFWGKLNKPFTVLAPMANVTDWAFRQIIIQTGRPDVFYTEFVSCDGICALGPEKFRGELYFEKNERPIVAQFFTADPEKLKRCVEMAVKMGFDGVDINMGCPDRSIEKQGAGAALIKNPKLARALIKAAKQVAGSLPISVKTRLGYNKIETESWIPHLVEEGIAALVVHGRTRKEMSSVPAHWDEMGKIAEMAKPVGTLVVGNGDIKDMAEARQKASEYKLDGIMIGRGIFNNPWFFNENIKPDSIRPKDKIKLMLQHCDNFSKLWKGEDKTTVKNFDTLKRFFKIYINDWPGAKDLRAQLMDSKSIDEAKALVLGYLKSNS</sequence>
<evidence type="ECO:0000256" key="11">
    <source>
        <dbReference type="ARBA" id="ARBA00048802"/>
    </source>
</evidence>
<dbReference type="InterPro" id="IPR013785">
    <property type="entry name" value="Aldolase_TIM"/>
</dbReference>
<evidence type="ECO:0000256" key="8">
    <source>
        <dbReference type="ARBA" id="ARBA00022884"/>
    </source>
</evidence>
<dbReference type="Pfam" id="PF01207">
    <property type="entry name" value="Dus"/>
    <property type="match status" value="1"/>
</dbReference>
<feature type="binding site" evidence="14">
    <location>
        <begin position="230"/>
        <end position="231"/>
    </location>
    <ligand>
        <name>FMN</name>
        <dbReference type="ChEBI" id="CHEBI:58210"/>
    </ligand>
</feature>
<evidence type="ECO:0000256" key="10">
    <source>
        <dbReference type="ARBA" id="ARBA00048205"/>
    </source>
</evidence>
<reference evidence="16 17" key="1">
    <citation type="journal article" date="2015" name="Nature">
        <title>rRNA introns, odd ribosomes, and small enigmatic genomes across a large radiation of phyla.</title>
        <authorList>
            <person name="Brown C.T."/>
            <person name="Hug L.A."/>
            <person name="Thomas B.C."/>
            <person name="Sharon I."/>
            <person name="Castelle C.J."/>
            <person name="Singh A."/>
            <person name="Wilkins M.J."/>
            <person name="Williams K.H."/>
            <person name="Banfield J.F."/>
        </authorList>
    </citation>
    <scope>NUCLEOTIDE SEQUENCE [LARGE SCALE GENOMIC DNA]</scope>
</reference>
<comment type="similarity">
    <text evidence="12">Belongs to the dus family.</text>
</comment>
<feature type="binding site" evidence="14">
    <location>
        <begin position="18"/>
        <end position="20"/>
    </location>
    <ligand>
        <name>FMN</name>
        <dbReference type="ChEBI" id="CHEBI:58210"/>
    </ligand>
</feature>
<keyword evidence="6 12" id="KW-0819">tRNA processing</keyword>
<dbReference type="GO" id="GO:0017150">
    <property type="term" value="F:tRNA dihydrouridine synthase activity"/>
    <property type="evidence" value="ECO:0007669"/>
    <property type="project" value="InterPro"/>
</dbReference>
<dbReference type="Gene3D" id="3.20.20.70">
    <property type="entry name" value="Aldolase class I"/>
    <property type="match status" value="1"/>
</dbReference>
<gene>
    <name evidence="16" type="ORF">UW79_C0020G0021</name>
</gene>
<evidence type="ECO:0000256" key="3">
    <source>
        <dbReference type="ARBA" id="ARBA00022555"/>
    </source>
</evidence>
<evidence type="ECO:0000313" key="17">
    <source>
        <dbReference type="Proteomes" id="UP000034032"/>
    </source>
</evidence>
<evidence type="ECO:0000256" key="5">
    <source>
        <dbReference type="ARBA" id="ARBA00022643"/>
    </source>
</evidence>
<name>A0A0G1MKR8_9BACT</name>
<dbReference type="Proteomes" id="UP000034032">
    <property type="component" value="Unassembled WGS sequence"/>
</dbReference>
<evidence type="ECO:0000256" key="9">
    <source>
        <dbReference type="ARBA" id="ARBA00023002"/>
    </source>
</evidence>
<dbReference type="PATRIC" id="fig|1619025.3.peg.750"/>
<evidence type="ECO:0000256" key="4">
    <source>
        <dbReference type="ARBA" id="ARBA00022630"/>
    </source>
</evidence>
<evidence type="ECO:0000259" key="15">
    <source>
        <dbReference type="Pfam" id="PF01207"/>
    </source>
</evidence>
<dbReference type="InterPro" id="IPR018517">
    <property type="entry name" value="tRNA_hU_synthase_CS"/>
</dbReference>
<evidence type="ECO:0000256" key="13">
    <source>
        <dbReference type="PIRSR" id="PIRSR006621-1"/>
    </source>
</evidence>
<keyword evidence="5 12" id="KW-0288">FMN</keyword>
<keyword evidence="3" id="KW-0820">tRNA-binding</keyword>
<dbReference type="Gene3D" id="1.10.1200.80">
    <property type="entry name" value="Putative flavin oxidoreducatase, domain 2"/>
    <property type="match status" value="1"/>
</dbReference>
<comment type="catalytic activity">
    <reaction evidence="11">
        <text>a 5,6-dihydrouridine in tRNA + NAD(+) = a uridine in tRNA + NADH + H(+)</text>
        <dbReference type="Rhea" id="RHEA:54452"/>
        <dbReference type="Rhea" id="RHEA-COMP:13339"/>
        <dbReference type="Rhea" id="RHEA-COMP:13887"/>
        <dbReference type="ChEBI" id="CHEBI:15378"/>
        <dbReference type="ChEBI" id="CHEBI:57540"/>
        <dbReference type="ChEBI" id="CHEBI:57945"/>
        <dbReference type="ChEBI" id="CHEBI:65315"/>
        <dbReference type="ChEBI" id="CHEBI:74443"/>
    </reaction>
</comment>
<evidence type="ECO:0000256" key="7">
    <source>
        <dbReference type="ARBA" id="ARBA00022857"/>
    </source>
</evidence>
<comment type="cofactor">
    <cofactor evidence="1 12 14">
        <name>FMN</name>
        <dbReference type="ChEBI" id="CHEBI:58210"/>
    </cofactor>
</comment>
<evidence type="ECO:0000313" key="16">
    <source>
        <dbReference type="EMBL" id="KKT81417.1"/>
    </source>
</evidence>
<evidence type="ECO:0000256" key="1">
    <source>
        <dbReference type="ARBA" id="ARBA00001917"/>
    </source>
</evidence>
<dbReference type="InterPro" id="IPR001269">
    <property type="entry name" value="DUS_fam"/>
</dbReference>
<dbReference type="EMBL" id="LCJR01000020">
    <property type="protein sequence ID" value="KKT81417.1"/>
    <property type="molecule type" value="Genomic_DNA"/>
</dbReference>
<keyword evidence="4 12" id="KW-0285">Flavoprotein</keyword>
<dbReference type="PANTHER" id="PTHR11082">
    <property type="entry name" value="TRNA-DIHYDROURIDINE SYNTHASE"/>
    <property type="match status" value="1"/>
</dbReference>
<dbReference type="PROSITE" id="PS01136">
    <property type="entry name" value="UPF0034"/>
    <property type="match status" value="1"/>
</dbReference>
<feature type="binding site" evidence="14">
    <location>
        <position position="144"/>
    </location>
    <ligand>
        <name>FMN</name>
        <dbReference type="ChEBI" id="CHEBI:58210"/>
    </ligand>
</feature>
<feature type="binding site" evidence="14">
    <location>
        <position position="74"/>
    </location>
    <ligand>
        <name>FMN</name>
        <dbReference type="ChEBI" id="CHEBI:58210"/>
    </ligand>
</feature>
<proteinExistence type="inferred from homology"/>
<accession>A0A0G1MKR8</accession>
<dbReference type="AlphaFoldDB" id="A0A0G1MKR8"/>
<dbReference type="GO" id="GO:0000049">
    <property type="term" value="F:tRNA binding"/>
    <property type="evidence" value="ECO:0007669"/>
    <property type="project" value="UniProtKB-KW"/>
</dbReference>
<evidence type="ECO:0000256" key="14">
    <source>
        <dbReference type="PIRSR" id="PIRSR006621-2"/>
    </source>
</evidence>
<dbReference type="GO" id="GO:0050660">
    <property type="term" value="F:flavin adenine dinucleotide binding"/>
    <property type="evidence" value="ECO:0007669"/>
    <property type="project" value="InterPro"/>
</dbReference>
<dbReference type="CDD" id="cd02801">
    <property type="entry name" value="DUS_like_FMN"/>
    <property type="match status" value="1"/>
</dbReference>
<comment type="caution">
    <text evidence="16">The sequence shown here is derived from an EMBL/GenBank/DDBJ whole genome shotgun (WGS) entry which is preliminary data.</text>
</comment>
<feature type="active site" description="Proton donor" evidence="13">
    <location>
        <position position="104"/>
    </location>
</feature>
<dbReference type="PANTHER" id="PTHR11082:SF25">
    <property type="entry name" value="DUS-LIKE FMN-BINDING DOMAIN-CONTAINING PROTEIN"/>
    <property type="match status" value="1"/>
</dbReference>
<keyword evidence="8" id="KW-0694">RNA-binding</keyword>
<evidence type="ECO:0000256" key="12">
    <source>
        <dbReference type="PIRNR" id="PIRNR006621"/>
    </source>
</evidence>
<comment type="catalytic activity">
    <reaction evidence="10">
        <text>a 5,6-dihydrouridine in tRNA + NADP(+) = a uridine in tRNA + NADPH + H(+)</text>
        <dbReference type="Rhea" id="RHEA:23624"/>
        <dbReference type="Rhea" id="RHEA-COMP:13339"/>
        <dbReference type="Rhea" id="RHEA-COMP:13887"/>
        <dbReference type="ChEBI" id="CHEBI:15378"/>
        <dbReference type="ChEBI" id="CHEBI:57783"/>
        <dbReference type="ChEBI" id="CHEBI:58349"/>
        <dbReference type="ChEBI" id="CHEBI:65315"/>
        <dbReference type="ChEBI" id="CHEBI:74443"/>
    </reaction>
</comment>
<keyword evidence="14" id="KW-0547">Nucleotide-binding</keyword>
<keyword evidence="7" id="KW-0521">NADP</keyword>
<dbReference type="PIRSF" id="PIRSF006621">
    <property type="entry name" value="Dus"/>
    <property type="match status" value="1"/>
</dbReference>
<protein>
    <recommendedName>
        <fullName evidence="12">tRNA-dihydrouridine synthase</fullName>
        <ecNumber evidence="12">1.3.1.-</ecNumber>
    </recommendedName>
</protein>
<comment type="function">
    <text evidence="2 12">Catalyzes the synthesis of 5,6-dihydrouridine (D), a modified base found in the D-loop of most tRNAs, via the reduction of the C5-C6 double bond in target uridines.</text>
</comment>
<feature type="domain" description="DUS-like FMN-binding" evidence="15">
    <location>
        <begin position="16"/>
        <end position="317"/>
    </location>
</feature>